<evidence type="ECO:0000256" key="2">
    <source>
        <dbReference type="SAM" id="Phobius"/>
    </source>
</evidence>
<reference evidence="4" key="1">
    <citation type="journal article" date="2017" name="Genome Biol.">
        <title>Comparative genomics reveals high biological diversity and specific adaptations in the industrially and medically important fungal genus Aspergillus.</title>
        <authorList>
            <person name="de Vries R.P."/>
            <person name="Riley R."/>
            <person name="Wiebenga A."/>
            <person name="Aguilar-Osorio G."/>
            <person name="Amillis S."/>
            <person name="Uchima C.A."/>
            <person name="Anderluh G."/>
            <person name="Asadollahi M."/>
            <person name="Askin M."/>
            <person name="Barry K."/>
            <person name="Battaglia E."/>
            <person name="Bayram O."/>
            <person name="Benocci T."/>
            <person name="Braus-Stromeyer S.A."/>
            <person name="Caldana C."/>
            <person name="Canovas D."/>
            <person name="Cerqueira G.C."/>
            <person name="Chen F."/>
            <person name="Chen W."/>
            <person name="Choi C."/>
            <person name="Clum A."/>
            <person name="Dos Santos R.A."/>
            <person name="Damasio A.R."/>
            <person name="Diallinas G."/>
            <person name="Emri T."/>
            <person name="Fekete E."/>
            <person name="Flipphi M."/>
            <person name="Freyberg S."/>
            <person name="Gallo A."/>
            <person name="Gournas C."/>
            <person name="Habgood R."/>
            <person name="Hainaut M."/>
            <person name="Harispe M.L."/>
            <person name="Henrissat B."/>
            <person name="Hilden K.S."/>
            <person name="Hope R."/>
            <person name="Hossain A."/>
            <person name="Karabika E."/>
            <person name="Karaffa L."/>
            <person name="Karanyi Z."/>
            <person name="Krasevec N."/>
            <person name="Kuo A."/>
            <person name="Kusch H."/>
            <person name="LaButti K."/>
            <person name="Lagendijk E.L."/>
            <person name="Lapidus A."/>
            <person name="Levasseur A."/>
            <person name="Lindquist E."/>
            <person name="Lipzen A."/>
            <person name="Logrieco A.F."/>
            <person name="MacCabe A."/>
            <person name="Maekelae M.R."/>
            <person name="Malavazi I."/>
            <person name="Melin P."/>
            <person name="Meyer V."/>
            <person name="Mielnichuk N."/>
            <person name="Miskei M."/>
            <person name="Molnar A.P."/>
            <person name="Mule G."/>
            <person name="Ngan C.Y."/>
            <person name="Orejas M."/>
            <person name="Orosz E."/>
            <person name="Ouedraogo J.P."/>
            <person name="Overkamp K.M."/>
            <person name="Park H.-S."/>
            <person name="Perrone G."/>
            <person name="Piumi F."/>
            <person name="Punt P.J."/>
            <person name="Ram A.F."/>
            <person name="Ramon A."/>
            <person name="Rauscher S."/>
            <person name="Record E."/>
            <person name="Riano-Pachon D.M."/>
            <person name="Robert V."/>
            <person name="Roehrig J."/>
            <person name="Ruller R."/>
            <person name="Salamov A."/>
            <person name="Salih N.S."/>
            <person name="Samson R.A."/>
            <person name="Sandor E."/>
            <person name="Sanguinetti M."/>
            <person name="Schuetze T."/>
            <person name="Sepcic K."/>
            <person name="Shelest E."/>
            <person name="Sherlock G."/>
            <person name="Sophianopoulou V."/>
            <person name="Squina F.M."/>
            <person name="Sun H."/>
            <person name="Susca A."/>
            <person name="Todd R.B."/>
            <person name="Tsang A."/>
            <person name="Unkles S.E."/>
            <person name="van de Wiele N."/>
            <person name="van Rossen-Uffink D."/>
            <person name="Oliveira J.V."/>
            <person name="Vesth T.C."/>
            <person name="Visser J."/>
            <person name="Yu J.-H."/>
            <person name="Zhou M."/>
            <person name="Andersen M.R."/>
            <person name="Archer D.B."/>
            <person name="Baker S.E."/>
            <person name="Benoit I."/>
            <person name="Brakhage A.A."/>
            <person name="Braus G.H."/>
            <person name="Fischer R."/>
            <person name="Frisvad J.C."/>
            <person name="Goldman G.H."/>
            <person name="Houbraken J."/>
            <person name="Oakley B."/>
            <person name="Pocsi I."/>
            <person name="Scazzocchio C."/>
            <person name="Seiboth B."/>
            <person name="vanKuyk P.A."/>
            <person name="Wortman J."/>
            <person name="Dyer P.S."/>
            <person name="Grigoriev I.V."/>
        </authorList>
    </citation>
    <scope>NUCLEOTIDE SEQUENCE [LARGE SCALE GENOMIC DNA]</scope>
    <source>
        <strain evidence="4">CBS 101740 / IMI 381727 / IBT 21946</strain>
    </source>
</reference>
<dbReference type="Proteomes" id="UP000184499">
    <property type="component" value="Unassembled WGS sequence"/>
</dbReference>
<comment type="similarity">
    <text evidence="1">Belongs to the ustYa family.</text>
</comment>
<dbReference type="EMBL" id="KV878688">
    <property type="protein sequence ID" value="OJJ69569.1"/>
    <property type="molecule type" value="Genomic_DNA"/>
</dbReference>
<dbReference type="OrthoDB" id="3687641at2759"/>
<name>A0A1L9UD18_ASPBC</name>
<keyword evidence="2" id="KW-0472">Membrane</keyword>
<evidence type="ECO:0000313" key="4">
    <source>
        <dbReference type="Proteomes" id="UP000184499"/>
    </source>
</evidence>
<dbReference type="GeneID" id="93577996"/>
<dbReference type="PANTHER" id="PTHR33365">
    <property type="entry name" value="YALI0B05434P"/>
    <property type="match status" value="1"/>
</dbReference>
<dbReference type="VEuPathDB" id="FungiDB:ASPBRDRAFT_45901"/>
<accession>A0A1L9UD18</accession>
<dbReference type="RefSeq" id="XP_067476818.1">
    <property type="nucleotide sequence ID" value="XM_067625508.1"/>
</dbReference>
<evidence type="ECO:0000256" key="1">
    <source>
        <dbReference type="ARBA" id="ARBA00035112"/>
    </source>
</evidence>
<dbReference type="AlphaFoldDB" id="A0A1L9UD18"/>
<dbReference type="Pfam" id="PF11807">
    <property type="entry name" value="UstYa"/>
    <property type="match status" value="1"/>
</dbReference>
<dbReference type="OMA" id="DMFHTLH"/>
<dbReference type="GO" id="GO:0043386">
    <property type="term" value="P:mycotoxin biosynthetic process"/>
    <property type="evidence" value="ECO:0007669"/>
    <property type="project" value="InterPro"/>
</dbReference>
<sequence>MLFQGARWQRVLKSSRHYDPLPSNGADTASAYKEIIDDNGELMESGKRKKPRRVGLQVLYLTSMLLALSTCILAVQNWNLRRAHSYSSGFDTDLAPARSSVRLTKYRFTGGLDVDSDGKLYRVIDDPNQPQYVGEPSDAIDDAWEDIMIASEIVLTGEEAQSIAHRTIRDRQSNGWRLEMDVYHSLHCVNEVRKALDFEYYYPGGKAPYFFRVHIDHCLDYLRQVVQCQADLTPLTFFWSDQVNATLPNFGDTHTCRDFKAIHEWSLQRRAAHPGEHGHQE</sequence>
<dbReference type="PANTHER" id="PTHR33365:SF7">
    <property type="entry name" value="TAT PATHWAY SIGNAL SEQUENCE"/>
    <property type="match status" value="1"/>
</dbReference>
<keyword evidence="4" id="KW-1185">Reference proteome</keyword>
<protein>
    <submittedName>
        <fullName evidence="3">Uncharacterized protein</fullName>
    </submittedName>
</protein>
<dbReference type="STRING" id="767769.A0A1L9UD18"/>
<evidence type="ECO:0000313" key="3">
    <source>
        <dbReference type="EMBL" id="OJJ69569.1"/>
    </source>
</evidence>
<feature type="transmembrane region" description="Helical" evidence="2">
    <location>
        <begin position="58"/>
        <end position="78"/>
    </location>
</feature>
<organism evidence="3 4">
    <name type="scientific">Aspergillus brasiliensis (strain CBS 101740 / IMI 381727 / IBT 21946)</name>
    <dbReference type="NCBI Taxonomy" id="767769"/>
    <lineage>
        <taxon>Eukaryota</taxon>
        <taxon>Fungi</taxon>
        <taxon>Dikarya</taxon>
        <taxon>Ascomycota</taxon>
        <taxon>Pezizomycotina</taxon>
        <taxon>Eurotiomycetes</taxon>
        <taxon>Eurotiomycetidae</taxon>
        <taxon>Eurotiales</taxon>
        <taxon>Aspergillaceae</taxon>
        <taxon>Aspergillus</taxon>
        <taxon>Aspergillus subgen. Circumdati</taxon>
    </lineage>
</organism>
<keyword evidence="2" id="KW-1133">Transmembrane helix</keyword>
<dbReference type="InterPro" id="IPR021765">
    <property type="entry name" value="UstYa-like"/>
</dbReference>
<proteinExistence type="inferred from homology"/>
<keyword evidence="2" id="KW-0812">Transmembrane</keyword>
<gene>
    <name evidence="3" type="ORF">ASPBRDRAFT_45901</name>
</gene>